<keyword evidence="2" id="KW-0342">GTP-binding</keyword>
<dbReference type="Pfam" id="PF03193">
    <property type="entry name" value="RsgA_GTPase"/>
    <property type="match status" value="1"/>
</dbReference>
<protein>
    <submittedName>
        <fullName evidence="6">Uncharacterized protein</fullName>
    </submittedName>
</protein>
<reference evidence="6 7" key="1">
    <citation type="submission" date="2021-07" db="EMBL/GenBank/DDBJ databases">
        <title>The Aristolochia fimbriata genome: insights into angiosperm evolution, floral development and chemical biosynthesis.</title>
        <authorList>
            <person name="Jiao Y."/>
        </authorList>
    </citation>
    <scope>NUCLEOTIDE SEQUENCE [LARGE SCALE GENOMIC DNA]</scope>
    <source>
        <strain evidence="6">IBCAS-2021</strain>
        <tissue evidence="6">Leaf</tissue>
    </source>
</reference>
<dbReference type="InterPro" id="IPR012340">
    <property type="entry name" value="NA-bd_OB-fold"/>
</dbReference>
<dbReference type="AlphaFoldDB" id="A0AAV7EBE1"/>
<dbReference type="EMBL" id="JAINDJ010000005">
    <property type="protein sequence ID" value="KAG9446167.1"/>
    <property type="molecule type" value="Genomic_DNA"/>
</dbReference>
<evidence type="ECO:0000256" key="3">
    <source>
        <dbReference type="SAM" id="MobiDB-lite"/>
    </source>
</evidence>
<keyword evidence="1" id="KW-0547">Nucleotide-binding</keyword>
<accession>A0AAV7EBE1</accession>
<dbReference type="CDD" id="cd01854">
    <property type="entry name" value="YjeQ_EngC"/>
    <property type="match status" value="1"/>
</dbReference>
<dbReference type="Proteomes" id="UP000825729">
    <property type="component" value="Unassembled WGS sequence"/>
</dbReference>
<name>A0AAV7EBE1_ARIFI</name>
<sequence>MPISAISVLRQHYPVLLTRPSCNFLRHVSCRISQVSLSAPQNPHISRKNQPDKNLLKAKDAVKEASGLSLSFASEASLSPNQAVGFVAAAQANFMRVIVESHGQSDAHLRNGTGTELFERGHDSRVGTELLCVVRAVLKKIKRRVLVGDKVLVGSVDWVDRRGMIENVFARKTQIVDPPVANVDHLMVLFSMEQPKLEPFLLTRFLVEAESTGIPVTLALNKVELVEEETLLTWKARLHGWGYEPLFCSVNSKYGLVNLTDSLKGQTTVIVGPSGVGKSSLINVLRNSSGGTESIDGNTSVEHLFQREVSKWYEDQRVGEVSARSGRGKHTTRHVSLLPLSEGGYLADTPGFNQPSLLKVTARSLANMFPEVRNMLNSSEFAKCGFNDCLHVGEPGCVVKGDWERYPYYLQLLDEIKIREQFQLRTLGTKRESDVRYKVGDMGVKQPEPRLEPKKHRRQSRKRINQSILDDLHDLEEEEDAPEFGGSM</sequence>
<feature type="compositionally biased region" description="Basic residues" evidence="3">
    <location>
        <begin position="453"/>
        <end position="464"/>
    </location>
</feature>
<gene>
    <name evidence="6" type="ORF">H6P81_012295</name>
</gene>
<evidence type="ECO:0000256" key="1">
    <source>
        <dbReference type="ARBA" id="ARBA00022741"/>
    </source>
</evidence>
<feature type="domain" description="CP-type G" evidence="5">
    <location>
        <begin position="172"/>
        <end position="355"/>
    </location>
</feature>
<feature type="domain" description="EngC GTPase" evidence="4">
    <location>
        <begin position="181"/>
        <end position="353"/>
    </location>
</feature>
<comment type="caution">
    <text evidence="6">The sequence shown here is derived from an EMBL/GenBank/DDBJ whole genome shotgun (WGS) entry which is preliminary data.</text>
</comment>
<dbReference type="SUPFAM" id="SSF50249">
    <property type="entry name" value="Nucleic acid-binding proteins"/>
    <property type="match status" value="1"/>
</dbReference>
<dbReference type="PROSITE" id="PS51721">
    <property type="entry name" value="G_CP"/>
    <property type="match status" value="1"/>
</dbReference>
<keyword evidence="7" id="KW-1185">Reference proteome</keyword>
<dbReference type="PANTHER" id="PTHR32120:SF11">
    <property type="entry name" value="SMALL RIBOSOMAL SUBUNIT BIOGENESIS GTPASE RSGA 1, MITOCHONDRIAL-RELATED"/>
    <property type="match status" value="1"/>
</dbReference>
<dbReference type="PROSITE" id="PS50936">
    <property type="entry name" value="ENGC_GTPASE"/>
    <property type="match status" value="1"/>
</dbReference>
<dbReference type="InterPro" id="IPR010914">
    <property type="entry name" value="RsgA_GTPase_dom"/>
</dbReference>
<dbReference type="Gene3D" id="3.40.50.300">
    <property type="entry name" value="P-loop containing nucleotide triphosphate hydrolases"/>
    <property type="match status" value="1"/>
</dbReference>
<dbReference type="HAMAP" id="MF_01820">
    <property type="entry name" value="GTPase_RsgA"/>
    <property type="match status" value="1"/>
</dbReference>
<evidence type="ECO:0000256" key="2">
    <source>
        <dbReference type="ARBA" id="ARBA00023134"/>
    </source>
</evidence>
<evidence type="ECO:0000259" key="5">
    <source>
        <dbReference type="PROSITE" id="PS51721"/>
    </source>
</evidence>
<dbReference type="InterPro" id="IPR027417">
    <property type="entry name" value="P-loop_NTPase"/>
</dbReference>
<dbReference type="GO" id="GO:0005525">
    <property type="term" value="F:GTP binding"/>
    <property type="evidence" value="ECO:0007669"/>
    <property type="project" value="UniProtKB-KW"/>
</dbReference>
<dbReference type="Gene3D" id="1.10.40.50">
    <property type="entry name" value="Probable gtpase engc, domain 3"/>
    <property type="match status" value="1"/>
</dbReference>
<evidence type="ECO:0000313" key="7">
    <source>
        <dbReference type="Proteomes" id="UP000825729"/>
    </source>
</evidence>
<dbReference type="GO" id="GO:0003924">
    <property type="term" value="F:GTPase activity"/>
    <property type="evidence" value="ECO:0007669"/>
    <property type="project" value="InterPro"/>
</dbReference>
<dbReference type="InterPro" id="IPR004881">
    <property type="entry name" value="Ribosome_biogen_GTPase_RsgA"/>
</dbReference>
<evidence type="ECO:0000313" key="6">
    <source>
        <dbReference type="EMBL" id="KAG9446167.1"/>
    </source>
</evidence>
<dbReference type="PANTHER" id="PTHR32120">
    <property type="entry name" value="SMALL RIBOSOMAL SUBUNIT BIOGENESIS GTPASE RSGA"/>
    <property type="match status" value="1"/>
</dbReference>
<feature type="region of interest" description="Disordered" evidence="3">
    <location>
        <begin position="443"/>
        <end position="488"/>
    </location>
</feature>
<feature type="compositionally biased region" description="Acidic residues" evidence="3">
    <location>
        <begin position="473"/>
        <end position="482"/>
    </location>
</feature>
<proteinExistence type="inferred from homology"/>
<dbReference type="InterPro" id="IPR030378">
    <property type="entry name" value="G_CP_dom"/>
</dbReference>
<dbReference type="NCBIfam" id="TIGR00157">
    <property type="entry name" value="ribosome small subunit-dependent GTPase A"/>
    <property type="match status" value="1"/>
</dbReference>
<dbReference type="SUPFAM" id="SSF52540">
    <property type="entry name" value="P-loop containing nucleoside triphosphate hydrolases"/>
    <property type="match status" value="1"/>
</dbReference>
<organism evidence="6 7">
    <name type="scientific">Aristolochia fimbriata</name>
    <name type="common">White veined hardy Dutchman's pipe vine</name>
    <dbReference type="NCBI Taxonomy" id="158543"/>
    <lineage>
        <taxon>Eukaryota</taxon>
        <taxon>Viridiplantae</taxon>
        <taxon>Streptophyta</taxon>
        <taxon>Embryophyta</taxon>
        <taxon>Tracheophyta</taxon>
        <taxon>Spermatophyta</taxon>
        <taxon>Magnoliopsida</taxon>
        <taxon>Magnoliidae</taxon>
        <taxon>Piperales</taxon>
        <taxon>Aristolochiaceae</taxon>
        <taxon>Aristolochia</taxon>
    </lineage>
</organism>
<evidence type="ECO:0000259" key="4">
    <source>
        <dbReference type="PROSITE" id="PS50936"/>
    </source>
</evidence>